<dbReference type="Proteomes" id="UP000224854">
    <property type="component" value="Unassembled WGS sequence"/>
</dbReference>
<protein>
    <submittedName>
        <fullName evidence="2">Uncharacterized protein</fullName>
    </submittedName>
</protein>
<dbReference type="AlphaFoldDB" id="A0A2C5YI20"/>
<comment type="caution">
    <text evidence="2">The sequence shown here is derived from an EMBL/GenBank/DDBJ whole genome shotgun (WGS) entry which is preliminary data.</text>
</comment>
<sequence length="377" mass="41259">MEETGPQRPIFDSGIAAEPSFFFKHDVDVSNASLHVRLLGPDLQFTFCHPHAHELNLLPRDIHARLDKKTAGFIALVTPPPSQAASPCAVTPPPSQTTSPCTHSILAWAESGHAAGATGLSFNPSPPALCNALWSTRALALASALGINMARPFDSMGSRCPVEQARRRGIFLASHVEVKLATHAIYALLQLCNISPASPRHSPASGLEPPRHSPAPGLEKDSSSLAAALDRLRNVEWSSLPSFDIFLSRKNCPPCAEFMHRIYAATRIRIRICWRHRVEDVSYKQIAMTGIHSTDRAQHLEEEEEDEKEEDEKEQDEQTGPLVITPTDSSSRAQKPRLPRADPLPVEKPLPATPETQAPSRSCAKPARRSILRHASS</sequence>
<feature type="region of interest" description="Disordered" evidence="1">
    <location>
        <begin position="292"/>
        <end position="377"/>
    </location>
</feature>
<name>A0A2C5YI20_9HYPO</name>
<evidence type="ECO:0000313" key="2">
    <source>
        <dbReference type="EMBL" id="PHH77708.1"/>
    </source>
</evidence>
<feature type="compositionally biased region" description="Acidic residues" evidence="1">
    <location>
        <begin position="301"/>
        <end position="317"/>
    </location>
</feature>
<feature type="region of interest" description="Disordered" evidence="1">
    <location>
        <begin position="200"/>
        <end position="220"/>
    </location>
</feature>
<feature type="compositionally biased region" description="Basic residues" evidence="1">
    <location>
        <begin position="366"/>
        <end position="377"/>
    </location>
</feature>
<evidence type="ECO:0000313" key="3">
    <source>
        <dbReference type="Proteomes" id="UP000224854"/>
    </source>
</evidence>
<accession>A0A2C5YI20</accession>
<proteinExistence type="predicted"/>
<organism evidence="2 3">
    <name type="scientific">Ophiocordyceps australis</name>
    <dbReference type="NCBI Taxonomy" id="1399860"/>
    <lineage>
        <taxon>Eukaryota</taxon>
        <taxon>Fungi</taxon>
        <taxon>Dikarya</taxon>
        <taxon>Ascomycota</taxon>
        <taxon>Pezizomycotina</taxon>
        <taxon>Sordariomycetes</taxon>
        <taxon>Hypocreomycetidae</taxon>
        <taxon>Hypocreales</taxon>
        <taxon>Ophiocordycipitaceae</taxon>
        <taxon>Ophiocordyceps</taxon>
    </lineage>
</organism>
<dbReference type="OrthoDB" id="4841107at2759"/>
<dbReference type="EMBL" id="NJEU01000256">
    <property type="protein sequence ID" value="PHH77708.1"/>
    <property type="molecule type" value="Genomic_DNA"/>
</dbReference>
<reference evidence="2 3" key="1">
    <citation type="submission" date="2017-06" db="EMBL/GenBank/DDBJ databases">
        <title>Ant-infecting Ophiocordyceps genomes reveal a high diversity of potential behavioral manipulation genes and a possible major role for enterotoxins.</title>
        <authorList>
            <person name="De Bekker C."/>
            <person name="Evans H.C."/>
            <person name="Brachmann A."/>
            <person name="Hughes D.P."/>
        </authorList>
    </citation>
    <scope>NUCLEOTIDE SEQUENCE [LARGE SCALE GENOMIC DNA]</scope>
    <source>
        <strain evidence="2 3">1348a</strain>
    </source>
</reference>
<evidence type="ECO:0000256" key="1">
    <source>
        <dbReference type="SAM" id="MobiDB-lite"/>
    </source>
</evidence>
<keyword evidence="3" id="KW-1185">Reference proteome</keyword>
<gene>
    <name evidence="2" type="ORF">CDD82_3388</name>
</gene>